<dbReference type="EMBL" id="BSYO01000030">
    <property type="protein sequence ID" value="GMH25863.1"/>
    <property type="molecule type" value="Genomic_DNA"/>
</dbReference>
<accession>A0AAD3T9A3</accession>
<feature type="compositionally biased region" description="Polar residues" evidence="1">
    <location>
        <begin position="13"/>
        <end position="24"/>
    </location>
</feature>
<comment type="caution">
    <text evidence="2">The sequence shown here is derived from an EMBL/GenBank/DDBJ whole genome shotgun (WGS) entry which is preliminary data.</text>
</comment>
<evidence type="ECO:0000313" key="3">
    <source>
        <dbReference type="Proteomes" id="UP001279734"/>
    </source>
</evidence>
<gene>
    <name evidence="2" type="ORF">Nepgr_027706</name>
</gene>
<keyword evidence="3" id="KW-1185">Reference proteome</keyword>
<dbReference type="Proteomes" id="UP001279734">
    <property type="component" value="Unassembled WGS sequence"/>
</dbReference>
<evidence type="ECO:0000313" key="2">
    <source>
        <dbReference type="EMBL" id="GMH25863.1"/>
    </source>
</evidence>
<feature type="region of interest" description="Disordered" evidence="1">
    <location>
        <begin position="12"/>
        <end position="45"/>
    </location>
</feature>
<sequence>MSCILTLGLTSARVGSTEDSSPSTDPAAPEAWKDERGGMGAFPLKDPPALRLNSGMLRLPFEEEELDDPTCRLAASSGESQICNVLGFLLGAVGGVGMRQPPLSGILS</sequence>
<organism evidence="2 3">
    <name type="scientific">Nepenthes gracilis</name>
    <name type="common">Slender pitcher plant</name>
    <dbReference type="NCBI Taxonomy" id="150966"/>
    <lineage>
        <taxon>Eukaryota</taxon>
        <taxon>Viridiplantae</taxon>
        <taxon>Streptophyta</taxon>
        <taxon>Embryophyta</taxon>
        <taxon>Tracheophyta</taxon>
        <taxon>Spermatophyta</taxon>
        <taxon>Magnoliopsida</taxon>
        <taxon>eudicotyledons</taxon>
        <taxon>Gunneridae</taxon>
        <taxon>Pentapetalae</taxon>
        <taxon>Caryophyllales</taxon>
        <taxon>Nepenthaceae</taxon>
        <taxon>Nepenthes</taxon>
    </lineage>
</organism>
<name>A0AAD3T9A3_NEPGR</name>
<reference evidence="2" key="1">
    <citation type="submission" date="2023-05" db="EMBL/GenBank/DDBJ databases">
        <title>Nepenthes gracilis genome sequencing.</title>
        <authorList>
            <person name="Fukushima K."/>
        </authorList>
    </citation>
    <scope>NUCLEOTIDE SEQUENCE</scope>
    <source>
        <strain evidence="2">SING2019-196</strain>
    </source>
</reference>
<dbReference type="AlphaFoldDB" id="A0AAD3T9A3"/>
<proteinExistence type="predicted"/>
<protein>
    <submittedName>
        <fullName evidence="2">Uncharacterized protein</fullName>
    </submittedName>
</protein>
<evidence type="ECO:0000256" key="1">
    <source>
        <dbReference type="SAM" id="MobiDB-lite"/>
    </source>
</evidence>